<feature type="compositionally biased region" description="Basic and acidic residues" evidence="2">
    <location>
        <begin position="178"/>
        <end position="188"/>
    </location>
</feature>
<evidence type="ECO:0000313" key="3">
    <source>
        <dbReference type="EMBL" id="KAK2889534.1"/>
    </source>
</evidence>
<evidence type="ECO:0000256" key="1">
    <source>
        <dbReference type="ARBA" id="ARBA00022703"/>
    </source>
</evidence>
<evidence type="ECO:0000256" key="2">
    <source>
        <dbReference type="SAM" id="MobiDB-lite"/>
    </source>
</evidence>
<dbReference type="PANTHER" id="PTHR14965">
    <property type="entry name" value="SI:CH73-248E21.1"/>
    <property type="match status" value="1"/>
</dbReference>
<feature type="region of interest" description="Disordered" evidence="2">
    <location>
        <begin position="206"/>
        <end position="229"/>
    </location>
</feature>
<feature type="compositionally biased region" description="Polar residues" evidence="2">
    <location>
        <begin position="71"/>
        <end position="82"/>
    </location>
</feature>
<gene>
    <name evidence="3" type="ORF">Q8A67_014909</name>
</gene>
<keyword evidence="4" id="KW-1185">Reference proteome</keyword>
<reference evidence="3" key="1">
    <citation type="submission" date="2023-08" db="EMBL/GenBank/DDBJ databases">
        <title>Chromosome-level Genome Assembly of mud carp (Cirrhinus molitorella).</title>
        <authorList>
            <person name="Liu H."/>
        </authorList>
    </citation>
    <scope>NUCLEOTIDE SEQUENCE</scope>
    <source>
        <strain evidence="3">Prfri</strain>
        <tissue evidence="3">Muscle</tissue>
    </source>
</reference>
<dbReference type="Proteomes" id="UP001187343">
    <property type="component" value="Unassembled WGS sequence"/>
</dbReference>
<feature type="compositionally biased region" description="Polar residues" evidence="2">
    <location>
        <begin position="166"/>
        <end position="177"/>
    </location>
</feature>
<sequence>MASIPSDQNTQPIPQLLSVGAKDTKRLLEVYVKRSLSLNDGTQSPLRKEQRARKWVAIKEQKARDRKHSSDTSVHLTSQASISDEDLSYEPIAEPQLDKKETPSEKKPKMWRVKGSLRRNDGSNVSQKSNSKPKKWLLRLDKGKEEGGQSSEALPPETSVFADGDVQSNVQENVETSTVERKEKEGKNTKKPTVWKSFLNWFSKGNSEKEQDHQRTEEQLPLSQPSTPQISCLPLADALSKGDINLRRSKSSKKKTFNRRSLRWRRSGDMTAEKSVEKVESTPSYYEKMSVELEKIVHEVKDTPADDNATYQPIDQNGVNVSQEEVIKRIIELIKHEGDIIHDRLKKNNTVTTYLDEITYGFFQQMADQYVQSEVPNKKTQLAVVAPELVKFAFTLDFTARVANLHRQATGQIMGFGNQYLQERFTHMSESHPHFSDINAEDQRKQNSEQEYISL</sequence>
<dbReference type="EMBL" id="JAUYZG010000014">
    <property type="protein sequence ID" value="KAK2889534.1"/>
    <property type="molecule type" value="Genomic_DNA"/>
</dbReference>
<proteinExistence type="predicted"/>
<name>A0AA88PPF6_9TELE</name>
<dbReference type="PANTHER" id="PTHR14965:SF9">
    <property type="entry name" value="APOPTOSIS FACILITATOR BCL-2-LIKE PROTEIN 14"/>
    <property type="match status" value="1"/>
</dbReference>
<protein>
    <recommendedName>
        <fullName evidence="5">Apoptosis facilitator Bcl-2-like protein 14</fullName>
    </recommendedName>
</protein>
<keyword evidence="1" id="KW-0053">Apoptosis</keyword>
<comment type="caution">
    <text evidence="3">The sequence shown here is derived from an EMBL/GenBank/DDBJ whole genome shotgun (WGS) entry which is preliminary data.</text>
</comment>
<dbReference type="AlphaFoldDB" id="A0AA88PPF6"/>
<accession>A0AA88PPF6</accession>
<organism evidence="3 4">
    <name type="scientific">Cirrhinus molitorella</name>
    <name type="common">mud carp</name>
    <dbReference type="NCBI Taxonomy" id="172907"/>
    <lineage>
        <taxon>Eukaryota</taxon>
        <taxon>Metazoa</taxon>
        <taxon>Chordata</taxon>
        <taxon>Craniata</taxon>
        <taxon>Vertebrata</taxon>
        <taxon>Euteleostomi</taxon>
        <taxon>Actinopterygii</taxon>
        <taxon>Neopterygii</taxon>
        <taxon>Teleostei</taxon>
        <taxon>Ostariophysi</taxon>
        <taxon>Cypriniformes</taxon>
        <taxon>Cyprinidae</taxon>
        <taxon>Labeoninae</taxon>
        <taxon>Labeonini</taxon>
        <taxon>Cirrhinus</taxon>
    </lineage>
</organism>
<feature type="compositionally biased region" description="Basic and acidic residues" evidence="2">
    <location>
        <begin position="431"/>
        <end position="448"/>
    </location>
</feature>
<evidence type="ECO:0008006" key="5">
    <source>
        <dbReference type="Google" id="ProtNLM"/>
    </source>
</evidence>
<evidence type="ECO:0000313" key="4">
    <source>
        <dbReference type="Proteomes" id="UP001187343"/>
    </source>
</evidence>
<feature type="compositionally biased region" description="Basic and acidic residues" evidence="2">
    <location>
        <begin position="206"/>
        <end position="218"/>
    </location>
</feature>
<feature type="compositionally biased region" description="Basic and acidic residues" evidence="2">
    <location>
        <begin position="138"/>
        <end position="147"/>
    </location>
</feature>
<feature type="region of interest" description="Disordered" evidence="2">
    <location>
        <begin position="58"/>
        <end position="190"/>
    </location>
</feature>
<dbReference type="GO" id="GO:0006915">
    <property type="term" value="P:apoptotic process"/>
    <property type="evidence" value="ECO:0007669"/>
    <property type="project" value="UniProtKB-KW"/>
</dbReference>
<feature type="compositionally biased region" description="Basic and acidic residues" evidence="2">
    <location>
        <begin position="96"/>
        <end position="108"/>
    </location>
</feature>
<feature type="region of interest" description="Disordered" evidence="2">
    <location>
        <begin position="431"/>
        <end position="455"/>
    </location>
</feature>
<dbReference type="GO" id="GO:2001236">
    <property type="term" value="P:regulation of extrinsic apoptotic signaling pathway"/>
    <property type="evidence" value="ECO:0007669"/>
    <property type="project" value="TreeGrafter"/>
</dbReference>